<gene>
    <name evidence="4" type="ORF">EYF70_08090</name>
</gene>
<dbReference type="Gene3D" id="3.40.50.720">
    <property type="entry name" value="NAD(P)-binding Rossmann-like Domain"/>
    <property type="match status" value="1"/>
</dbReference>
<dbReference type="InterPro" id="IPR020843">
    <property type="entry name" value="ER"/>
</dbReference>
<dbReference type="SUPFAM" id="SSF51735">
    <property type="entry name" value="NAD(P)-binding Rossmann-fold domains"/>
    <property type="match status" value="1"/>
</dbReference>
<dbReference type="Pfam" id="PF00107">
    <property type="entry name" value="ADH_zinc_N"/>
    <property type="match status" value="1"/>
</dbReference>
<sequence>MMIHQIIARETGNPSVMQYEAAADIGNPGPGQVRLRHEAIGVNFVDTLFRSGAFKMPLPLAMGVEGAGVVVQVGEGVTNVQPGDRVAYFFAFGAYSTERLIDAQQLVRLPKEVSAESAAATFTKGLTAWMMLFGAHQLRAGETVLVHGAAGGVGSRVARWARALGATVIATAGSAAKAATVQAHGAHHVLLSDDPALASKVRELTGGRGVDVVYELVGKDTFAQSVEALRDGGHLVHVGNASGSPVVDKATLAARGIRYIQPSTGQYVGERASLERASATLFAAMRDGVFGEVTATRYPLADAVRAHEDIAARRLSGAAILVPAEVA</sequence>
<dbReference type="PANTHER" id="PTHR48106:SF13">
    <property type="entry name" value="QUINONE OXIDOREDUCTASE-RELATED"/>
    <property type="match status" value="1"/>
</dbReference>
<evidence type="ECO:0000259" key="3">
    <source>
        <dbReference type="SMART" id="SM00829"/>
    </source>
</evidence>
<dbReference type="InterPro" id="IPR013149">
    <property type="entry name" value="ADH-like_C"/>
</dbReference>
<dbReference type="InterPro" id="IPR036291">
    <property type="entry name" value="NAD(P)-bd_dom_sf"/>
</dbReference>
<evidence type="ECO:0000313" key="4">
    <source>
        <dbReference type="EMBL" id="QBI04907.1"/>
    </source>
</evidence>
<keyword evidence="5" id="KW-1185">Reference proteome</keyword>
<dbReference type="EMBL" id="CP036401">
    <property type="protein sequence ID" value="QBI04907.1"/>
    <property type="molecule type" value="Genomic_DNA"/>
</dbReference>
<evidence type="ECO:0000313" key="5">
    <source>
        <dbReference type="Proteomes" id="UP000292307"/>
    </source>
</evidence>
<dbReference type="PANTHER" id="PTHR48106">
    <property type="entry name" value="QUINONE OXIDOREDUCTASE PIG3-RELATED"/>
    <property type="match status" value="1"/>
</dbReference>
<protein>
    <submittedName>
        <fullName evidence="4">Quinone oxidoreductase</fullName>
    </submittedName>
</protein>
<dbReference type="SUPFAM" id="SSF50129">
    <property type="entry name" value="GroES-like"/>
    <property type="match status" value="1"/>
</dbReference>
<keyword evidence="2" id="KW-0560">Oxidoreductase</keyword>
<proteinExistence type="predicted"/>
<dbReference type="Proteomes" id="UP000292307">
    <property type="component" value="Chromosome"/>
</dbReference>
<feature type="domain" description="Enoyl reductase (ER)" evidence="3">
    <location>
        <begin position="12"/>
        <end position="321"/>
    </location>
</feature>
<organism evidence="4 5">
    <name type="scientific">Pseudoduganella albidiflava</name>
    <dbReference type="NCBI Taxonomy" id="321983"/>
    <lineage>
        <taxon>Bacteria</taxon>
        <taxon>Pseudomonadati</taxon>
        <taxon>Pseudomonadota</taxon>
        <taxon>Betaproteobacteria</taxon>
        <taxon>Burkholderiales</taxon>
        <taxon>Oxalobacteraceae</taxon>
        <taxon>Telluria group</taxon>
        <taxon>Pseudoduganella</taxon>
    </lineage>
</organism>
<dbReference type="SMART" id="SM00829">
    <property type="entry name" value="PKS_ER"/>
    <property type="match status" value="1"/>
</dbReference>
<evidence type="ECO:0000256" key="2">
    <source>
        <dbReference type="ARBA" id="ARBA00023002"/>
    </source>
</evidence>
<accession>A0ABX5S1U6</accession>
<name>A0ABX5S1U6_9BURK</name>
<evidence type="ECO:0000256" key="1">
    <source>
        <dbReference type="ARBA" id="ARBA00022857"/>
    </source>
</evidence>
<reference evidence="4 5" key="1">
    <citation type="submission" date="2019-02" db="EMBL/GenBank/DDBJ databases">
        <title>Draft Genome Sequences of Six Type Strains of the Genus Massilia.</title>
        <authorList>
            <person name="Miess H."/>
            <person name="Frediansyhah A."/>
            <person name="Gross H."/>
        </authorList>
    </citation>
    <scope>NUCLEOTIDE SEQUENCE [LARGE SCALE GENOMIC DNA]</scope>
    <source>
        <strain evidence="4 5">DSM 17472</strain>
    </source>
</reference>
<dbReference type="InterPro" id="IPR013154">
    <property type="entry name" value="ADH-like_N"/>
</dbReference>
<dbReference type="InterPro" id="IPR011032">
    <property type="entry name" value="GroES-like_sf"/>
</dbReference>
<keyword evidence="1" id="KW-0521">NADP</keyword>
<dbReference type="Pfam" id="PF08240">
    <property type="entry name" value="ADH_N"/>
    <property type="match status" value="1"/>
</dbReference>
<dbReference type="Gene3D" id="3.90.180.10">
    <property type="entry name" value="Medium-chain alcohol dehydrogenases, catalytic domain"/>
    <property type="match status" value="1"/>
</dbReference>